<keyword evidence="1" id="KW-1133">Transmembrane helix</keyword>
<organism evidence="3 4">
    <name type="scientific">Pristionchus fissidentatus</name>
    <dbReference type="NCBI Taxonomy" id="1538716"/>
    <lineage>
        <taxon>Eukaryota</taxon>
        <taxon>Metazoa</taxon>
        <taxon>Ecdysozoa</taxon>
        <taxon>Nematoda</taxon>
        <taxon>Chromadorea</taxon>
        <taxon>Rhabditida</taxon>
        <taxon>Rhabditina</taxon>
        <taxon>Diplogasteromorpha</taxon>
        <taxon>Diplogasteroidea</taxon>
        <taxon>Neodiplogasteridae</taxon>
        <taxon>Pristionchus</taxon>
    </lineage>
</organism>
<evidence type="ECO:0000313" key="4">
    <source>
        <dbReference type="Proteomes" id="UP001432322"/>
    </source>
</evidence>
<feature type="signal peptide" evidence="2">
    <location>
        <begin position="1"/>
        <end position="19"/>
    </location>
</feature>
<keyword evidence="1" id="KW-0472">Membrane</keyword>
<accession>A0AAV5VD65</accession>
<dbReference type="PANTHER" id="PTHR11785:SF523">
    <property type="entry name" value="AMINO ACID TRANSPORTER PROTEIN 6"/>
    <property type="match status" value="1"/>
</dbReference>
<dbReference type="GO" id="GO:0015179">
    <property type="term" value="F:L-amino acid transmembrane transporter activity"/>
    <property type="evidence" value="ECO:0007669"/>
    <property type="project" value="TreeGrafter"/>
</dbReference>
<dbReference type="PANTHER" id="PTHR11785">
    <property type="entry name" value="AMINO ACID TRANSPORTER"/>
    <property type="match status" value="1"/>
</dbReference>
<comment type="caution">
    <text evidence="3">The sequence shown here is derived from an EMBL/GenBank/DDBJ whole genome shotgun (WGS) entry which is preliminary data.</text>
</comment>
<evidence type="ECO:0000313" key="3">
    <source>
        <dbReference type="EMBL" id="GMT15870.1"/>
    </source>
</evidence>
<dbReference type="AlphaFoldDB" id="A0AAV5VD65"/>
<keyword evidence="4" id="KW-1185">Reference proteome</keyword>
<proteinExistence type="predicted"/>
<sequence length="98" mass="10987">SPRVALLVHVFLSMGISFAGDLNQLINYVSFSQWSQRVCTMAALLYIRFTHKPVHPERIRTFIFIPILFCLLCCTLVLVIIVDSFDVSVVGVGIVLTC</sequence>
<dbReference type="EMBL" id="BTSY01000002">
    <property type="protein sequence ID" value="GMT15870.1"/>
    <property type="molecule type" value="Genomic_DNA"/>
</dbReference>
<gene>
    <name evidence="3" type="ORF">PFISCL1PPCAC_7167</name>
</gene>
<keyword evidence="2" id="KW-0732">Signal</keyword>
<evidence type="ECO:0000256" key="1">
    <source>
        <dbReference type="SAM" id="Phobius"/>
    </source>
</evidence>
<feature type="chain" id="PRO_5043719630" evidence="2">
    <location>
        <begin position="20"/>
        <end position="98"/>
    </location>
</feature>
<dbReference type="Proteomes" id="UP001432322">
    <property type="component" value="Unassembled WGS sequence"/>
</dbReference>
<dbReference type="Gene3D" id="1.20.1740.10">
    <property type="entry name" value="Amino acid/polyamine transporter I"/>
    <property type="match status" value="1"/>
</dbReference>
<dbReference type="InterPro" id="IPR050598">
    <property type="entry name" value="AminoAcid_Transporter"/>
</dbReference>
<evidence type="ECO:0000256" key="2">
    <source>
        <dbReference type="SAM" id="SignalP"/>
    </source>
</evidence>
<keyword evidence="1" id="KW-0812">Transmembrane</keyword>
<reference evidence="3" key="1">
    <citation type="submission" date="2023-10" db="EMBL/GenBank/DDBJ databases">
        <title>Genome assembly of Pristionchus species.</title>
        <authorList>
            <person name="Yoshida K."/>
            <person name="Sommer R.J."/>
        </authorList>
    </citation>
    <scope>NUCLEOTIDE SEQUENCE</scope>
    <source>
        <strain evidence="3">RS5133</strain>
    </source>
</reference>
<feature type="non-terminal residue" evidence="3">
    <location>
        <position position="1"/>
    </location>
</feature>
<feature type="transmembrane region" description="Helical" evidence="1">
    <location>
        <begin position="61"/>
        <end position="82"/>
    </location>
</feature>
<protein>
    <submittedName>
        <fullName evidence="3">Uncharacterized protein</fullName>
    </submittedName>
</protein>
<name>A0AAV5VD65_9BILA</name>